<dbReference type="GO" id="GO:0005829">
    <property type="term" value="C:cytosol"/>
    <property type="evidence" value="ECO:0007669"/>
    <property type="project" value="TreeGrafter"/>
</dbReference>
<comment type="similarity">
    <text evidence="2">Belongs to the iron-containing alcohol dehydrogenase family.</text>
</comment>
<dbReference type="GO" id="GO:1990362">
    <property type="term" value="F:butanol dehydrogenase (NAD+) activity"/>
    <property type="evidence" value="ECO:0007669"/>
    <property type="project" value="InterPro"/>
</dbReference>
<dbReference type="Proteomes" id="UP000029868">
    <property type="component" value="Unassembled WGS sequence"/>
</dbReference>
<evidence type="ECO:0000256" key="3">
    <source>
        <dbReference type="ARBA" id="ARBA00023002"/>
    </source>
</evidence>
<evidence type="ECO:0000259" key="4">
    <source>
        <dbReference type="Pfam" id="PF00465"/>
    </source>
</evidence>
<comment type="cofactor">
    <cofactor evidence="1">
        <name>Fe cation</name>
        <dbReference type="ChEBI" id="CHEBI:24875"/>
    </cofactor>
</comment>
<evidence type="ECO:0000313" key="7">
    <source>
        <dbReference type="Proteomes" id="UP000029868"/>
    </source>
</evidence>
<dbReference type="PATRIC" id="fig|28229.3.peg.1720"/>
<feature type="domain" description="Fe-containing alcohol dehydrogenase-like C-terminal" evidence="5">
    <location>
        <begin position="195"/>
        <end position="371"/>
    </location>
</feature>
<evidence type="ECO:0000256" key="2">
    <source>
        <dbReference type="ARBA" id="ARBA00007358"/>
    </source>
</evidence>
<dbReference type="CDD" id="cd08187">
    <property type="entry name" value="BDH"/>
    <property type="match status" value="1"/>
</dbReference>
<dbReference type="InterPro" id="IPR001670">
    <property type="entry name" value="ADH_Fe/GldA"/>
</dbReference>
<dbReference type="OrthoDB" id="9815791at2"/>
<organism evidence="6 7">
    <name type="scientific">Colwellia psychrerythraea</name>
    <name type="common">Vibrio psychroerythus</name>
    <dbReference type="NCBI Taxonomy" id="28229"/>
    <lineage>
        <taxon>Bacteria</taxon>
        <taxon>Pseudomonadati</taxon>
        <taxon>Pseudomonadota</taxon>
        <taxon>Gammaproteobacteria</taxon>
        <taxon>Alteromonadales</taxon>
        <taxon>Colwelliaceae</taxon>
        <taxon>Colwellia</taxon>
    </lineage>
</organism>
<gene>
    <name evidence="6" type="ORF">GAB14E_2103</name>
</gene>
<keyword evidence="3 6" id="KW-0560">Oxidoreductase</keyword>
<dbReference type="Gene3D" id="1.20.1090.10">
    <property type="entry name" value="Dehydroquinate synthase-like - alpha domain"/>
    <property type="match status" value="1"/>
</dbReference>
<dbReference type="GO" id="GO:0046872">
    <property type="term" value="F:metal ion binding"/>
    <property type="evidence" value="ECO:0007669"/>
    <property type="project" value="InterPro"/>
</dbReference>
<evidence type="ECO:0000313" key="6">
    <source>
        <dbReference type="EMBL" id="KGJ94869.1"/>
    </source>
</evidence>
<sequence>MLNFNFQNPTNIHFGEGQIAVIAKEVPLNAKVLVVYGGGSVKSNGVYQQVIDALSEHIFFEFSGIEPNPTYDTLMKAQEIIKAENIDYLLAVGGGSVVDGAKFIAAAAFFEGNVEGSSEGSDPWDILAKQQAVTKALPIGAILTLPATGSESNGNSVVTRDGNKLPFSSPLVRPLFAVLDPSVTLSLSDRQISNGVVDAFVHTIEQYLTYSVNGKVQDRFSEGLLQTLIEEGPKALVPATKENLDVRANIMWSATMALNGLIGAGVPQDWSTHMIGHELTGAFGIDHARTLSIVLPAVMKVRKEQKREKLLQYASRVWQITEGDDNARIDQAISLTEEFFEKMQVPTRLSDVNLSSNDIDLLLERLAQHGMTALGEQSDITLAISREILTKAL</sequence>
<dbReference type="Pfam" id="PF25137">
    <property type="entry name" value="ADH_Fe_C"/>
    <property type="match status" value="1"/>
</dbReference>
<dbReference type="InterPro" id="IPR018211">
    <property type="entry name" value="ADH_Fe_CS"/>
</dbReference>
<name>A0A099KVU5_COLPS</name>
<dbReference type="RefSeq" id="WP_033081779.1">
    <property type="nucleotide sequence ID" value="NZ_JQEC01000016.1"/>
</dbReference>
<dbReference type="Gene3D" id="3.40.50.1970">
    <property type="match status" value="1"/>
</dbReference>
<dbReference type="PROSITE" id="PS00060">
    <property type="entry name" value="ADH_IRON_2"/>
    <property type="match status" value="1"/>
</dbReference>
<dbReference type="InterPro" id="IPR044731">
    <property type="entry name" value="BDH-like"/>
</dbReference>
<feature type="domain" description="Alcohol dehydrogenase iron-type/glycerol dehydrogenase GldA" evidence="4">
    <location>
        <begin position="9"/>
        <end position="181"/>
    </location>
</feature>
<accession>A0A099KVU5</accession>
<proteinExistence type="inferred from homology"/>
<dbReference type="InterPro" id="IPR056798">
    <property type="entry name" value="ADH_Fe_C"/>
</dbReference>
<dbReference type="SUPFAM" id="SSF56796">
    <property type="entry name" value="Dehydroquinate synthase-like"/>
    <property type="match status" value="1"/>
</dbReference>
<dbReference type="AlphaFoldDB" id="A0A099KVU5"/>
<dbReference type="Pfam" id="PF00465">
    <property type="entry name" value="Fe-ADH"/>
    <property type="match status" value="1"/>
</dbReference>
<protein>
    <submittedName>
        <fullName evidence="6">Alcohol dehydrogenase (NADP(+))</fullName>
        <ecNumber evidence="6">1.1.1.2</ecNumber>
    </submittedName>
</protein>
<comment type="caution">
    <text evidence="6">The sequence shown here is derived from an EMBL/GenBank/DDBJ whole genome shotgun (WGS) entry which is preliminary data.</text>
</comment>
<dbReference type="GO" id="GO:1990002">
    <property type="term" value="F:methylglyoxal reductase (NADPH) (acetol producing) activity"/>
    <property type="evidence" value="ECO:0007669"/>
    <property type="project" value="TreeGrafter"/>
</dbReference>
<dbReference type="EC" id="1.1.1.2" evidence="6"/>
<dbReference type="PANTHER" id="PTHR43633">
    <property type="entry name" value="ALCOHOL DEHYDROGENASE YQHD"/>
    <property type="match status" value="1"/>
</dbReference>
<dbReference type="EMBL" id="JQEC01000016">
    <property type="protein sequence ID" value="KGJ94869.1"/>
    <property type="molecule type" value="Genomic_DNA"/>
</dbReference>
<dbReference type="FunFam" id="3.40.50.1970:FF:000003">
    <property type="entry name" value="Alcohol dehydrogenase, iron-containing"/>
    <property type="match status" value="1"/>
</dbReference>
<reference evidence="6 7" key="1">
    <citation type="submission" date="2014-08" db="EMBL/GenBank/DDBJ databases">
        <title>Genomic and Phenotypic Diversity of Colwellia psychrerythraea strains from Disparate Marine Basins.</title>
        <authorList>
            <person name="Techtmann S.M."/>
            <person name="Stelling S.C."/>
            <person name="Utturkar S.M."/>
            <person name="Alshibli N."/>
            <person name="Harris A."/>
            <person name="Brown S.D."/>
            <person name="Hazen T.C."/>
        </authorList>
    </citation>
    <scope>NUCLEOTIDE SEQUENCE [LARGE SCALE GENOMIC DNA]</scope>
    <source>
        <strain evidence="6 7">GAB14E</strain>
    </source>
</reference>
<evidence type="ECO:0000259" key="5">
    <source>
        <dbReference type="Pfam" id="PF25137"/>
    </source>
</evidence>
<evidence type="ECO:0000256" key="1">
    <source>
        <dbReference type="ARBA" id="ARBA00001962"/>
    </source>
</evidence>
<dbReference type="PANTHER" id="PTHR43633:SF1">
    <property type="entry name" value="ALCOHOL DEHYDROGENASE YQHD"/>
    <property type="match status" value="1"/>
</dbReference>
<dbReference type="GO" id="GO:0008106">
    <property type="term" value="F:alcohol dehydrogenase (NADP+) activity"/>
    <property type="evidence" value="ECO:0007669"/>
    <property type="project" value="UniProtKB-EC"/>
</dbReference>